<comment type="caution">
    <text evidence="1">The sequence shown here is derived from an EMBL/GenBank/DDBJ whole genome shotgun (WGS) entry which is preliminary data.</text>
</comment>
<protein>
    <submittedName>
        <fullName evidence="1">Glycolipid-binding domain-containing protein</fullName>
    </submittedName>
</protein>
<dbReference type="Proteomes" id="UP001431784">
    <property type="component" value="Unassembled WGS sequence"/>
</dbReference>
<proteinExistence type="predicted"/>
<organism evidence="1 2">
    <name type="scientific">Roseinatronobacter alkalisoli</name>
    <dbReference type="NCBI Taxonomy" id="3028235"/>
    <lineage>
        <taxon>Bacteria</taxon>
        <taxon>Pseudomonadati</taxon>
        <taxon>Pseudomonadota</taxon>
        <taxon>Alphaproteobacteria</taxon>
        <taxon>Rhodobacterales</taxon>
        <taxon>Paracoccaceae</taxon>
        <taxon>Roseinatronobacter</taxon>
    </lineage>
</organism>
<dbReference type="SUPFAM" id="SSF159275">
    <property type="entry name" value="PA1994-like"/>
    <property type="match status" value="1"/>
</dbReference>
<name>A0ABT5TE07_9RHOB</name>
<dbReference type="Pfam" id="PF06475">
    <property type="entry name" value="Glycolipid_bind"/>
    <property type="match status" value="1"/>
</dbReference>
<keyword evidence="2" id="KW-1185">Reference proteome</keyword>
<dbReference type="InterPro" id="IPR009467">
    <property type="entry name" value="Glycolipid-bd_prot_put"/>
</dbReference>
<accession>A0ABT5TE07</accession>
<evidence type="ECO:0000313" key="1">
    <source>
        <dbReference type="EMBL" id="MDD7973251.1"/>
    </source>
</evidence>
<sequence length="206" mass="23122">MVWKLPSVASLSQYEKAEKLLMAITRTIFWRRLDTDGLERLLVVEDDAGIFVKGTILTTEDGGCRIDHDWHLDSKWSVLSVAVSRDGNDGHKALRLDRTGDGWKVDGQNRPDLDGTSEVDLSLTPFCNTLALHRLMGADSDTLVLDIAYVDGVSVSVARSRQAYDRIDNRCFRYRDLGLAMGFEAMIHVDDAGLVKRYEGLFERAD</sequence>
<dbReference type="EMBL" id="JAQZSM010000028">
    <property type="protein sequence ID" value="MDD7973251.1"/>
    <property type="molecule type" value="Genomic_DNA"/>
</dbReference>
<reference evidence="1" key="1">
    <citation type="submission" date="2023-02" db="EMBL/GenBank/DDBJ databases">
        <title>Description of Roseinatronobacter alkalisoli sp. nov., an alkaliphilic bacerium isolated from soda soil.</title>
        <authorList>
            <person name="Wei W."/>
        </authorList>
    </citation>
    <scope>NUCLEOTIDE SEQUENCE</scope>
    <source>
        <strain evidence="1">HJB301</strain>
    </source>
</reference>
<gene>
    <name evidence="1" type="ORF">PUT78_19395</name>
</gene>
<evidence type="ECO:0000313" key="2">
    <source>
        <dbReference type="Proteomes" id="UP001431784"/>
    </source>
</evidence>